<organism evidence="1 2">
    <name type="scientific">Flavobacterium pectinovorum</name>
    <dbReference type="NCBI Taxonomy" id="29533"/>
    <lineage>
        <taxon>Bacteria</taxon>
        <taxon>Pseudomonadati</taxon>
        <taxon>Bacteroidota</taxon>
        <taxon>Flavobacteriia</taxon>
        <taxon>Flavobacteriales</taxon>
        <taxon>Flavobacteriaceae</taxon>
        <taxon>Flavobacterium</taxon>
    </lineage>
</organism>
<reference evidence="1 2" key="1">
    <citation type="journal article" date="2019" name="Environ. Microbiol.">
        <title>Species interactions and distinct microbial communities in high Arctic permafrost affected cryosols are associated with the CH4 and CO2 gas fluxes.</title>
        <authorList>
            <person name="Altshuler I."/>
            <person name="Hamel J."/>
            <person name="Turney S."/>
            <person name="Magnuson E."/>
            <person name="Levesque R."/>
            <person name="Greer C."/>
            <person name="Whyte L.G."/>
        </authorList>
    </citation>
    <scope>NUCLEOTIDE SEQUENCE [LARGE SCALE GENOMIC DNA]</scope>
    <source>
        <strain evidence="1 2">42</strain>
    </source>
</reference>
<proteinExistence type="predicted"/>
<dbReference type="EMBL" id="RCZH01000018">
    <property type="protein sequence ID" value="TPG34853.1"/>
    <property type="molecule type" value="Genomic_DNA"/>
</dbReference>
<protein>
    <submittedName>
        <fullName evidence="1">Uncharacterized protein</fullName>
    </submittedName>
</protein>
<dbReference type="OrthoDB" id="1366813at2"/>
<name>A0A502EB16_9FLAO</name>
<evidence type="ECO:0000313" key="1">
    <source>
        <dbReference type="EMBL" id="TPG34853.1"/>
    </source>
</evidence>
<gene>
    <name evidence="1" type="ORF">EAH81_22545</name>
</gene>
<evidence type="ECO:0000313" key="2">
    <source>
        <dbReference type="Proteomes" id="UP000319700"/>
    </source>
</evidence>
<dbReference type="Proteomes" id="UP000319700">
    <property type="component" value="Unassembled WGS sequence"/>
</dbReference>
<dbReference type="RefSeq" id="WP_140511183.1">
    <property type="nucleotide sequence ID" value="NZ_RCZH01000018.1"/>
</dbReference>
<keyword evidence="2" id="KW-1185">Reference proteome</keyword>
<comment type="caution">
    <text evidence="1">The sequence shown here is derived from an EMBL/GenBank/DDBJ whole genome shotgun (WGS) entry which is preliminary data.</text>
</comment>
<accession>A0A502EB16</accession>
<dbReference type="AlphaFoldDB" id="A0A502EB16"/>
<sequence length="80" mass="9215">MKNSNNQTTEKLKKCPYPVFVYGENNCDITYSTSYKGDWGHWDEACENDPKNSSDSNTSVIKKNIKCEQNQKKISIYAQL</sequence>